<reference evidence="2" key="2">
    <citation type="submission" date="2014-05" db="EMBL/GenBank/DDBJ databases">
        <title>The genome and life-stage specific transcriptomes of Globodera pallida elucidate key aspects of plant parasitism by a cyst nematode.</title>
        <authorList>
            <person name="Cotton J.A."/>
            <person name="Lilley C.J."/>
            <person name="Jones L.M."/>
            <person name="Kikuchi T."/>
            <person name="Reid A.J."/>
            <person name="Thorpe P."/>
            <person name="Tsai I.J."/>
            <person name="Beasley H."/>
            <person name="Blok V."/>
            <person name="Cock P.J.A."/>
            <person name="Van den Akker S.E."/>
            <person name="Holroyd N."/>
            <person name="Hunt M."/>
            <person name="Mantelin S."/>
            <person name="Naghra H."/>
            <person name="Pain A."/>
            <person name="Palomares-Rius J.E."/>
            <person name="Zarowiecki M."/>
            <person name="Berriman M."/>
            <person name="Jones J.T."/>
            <person name="Urwin P.E."/>
        </authorList>
    </citation>
    <scope>NUCLEOTIDE SEQUENCE [LARGE SCALE GENOMIC DNA]</scope>
    <source>
        <strain evidence="2">Lindley</strain>
    </source>
</reference>
<dbReference type="AlphaFoldDB" id="A0A183BIG1"/>
<evidence type="ECO:0000313" key="3">
    <source>
        <dbReference type="WBParaSite" id="GPLIN_000039000"/>
    </source>
</evidence>
<sequence length="71" mass="8350">MFRFTTPSDWEIAQFTNAFGRDKTVIKNLPEIEGRQVTKIEVKITYDARRNTTPKPAEKYPSFQHKLTYPT</sequence>
<organism evidence="2 3">
    <name type="scientific">Globodera pallida</name>
    <name type="common">Potato cyst nematode worm</name>
    <name type="synonym">Heterodera pallida</name>
    <dbReference type="NCBI Taxonomy" id="36090"/>
    <lineage>
        <taxon>Eukaryota</taxon>
        <taxon>Metazoa</taxon>
        <taxon>Ecdysozoa</taxon>
        <taxon>Nematoda</taxon>
        <taxon>Chromadorea</taxon>
        <taxon>Rhabditida</taxon>
        <taxon>Tylenchina</taxon>
        <taxon>Tylenchomorpha</taxon>
        <taxon>Tylenchoidea</taxon>
        <taxon>Heteroderidae</taxon>
        <taxon>Heteroderinae</taxon>
        <taxon>Globodera</taxon>
    </lineage>
</organism>
<protein>
    <submittedName>
        <fullName evidence="3">Transposase</fullName>
    </submittedName>
</protein>
<feature type="region of interest" description="Disordered" evidence="1">
    <location>
        <begin position="52"/>
        <end position="71"/>
    </location>
</feature>
<dbReference type="Proteomes" id="UP000050741">
    <property type="component" value="Unassembled WGS sequence"/>
</dbReference>
<reference evidence="3" key="3">
    <citation type="submission" date="2016-06" db="UniProtKB">
        <authorList>
            <consortium name="WormBaseParasite"/>
        </authorList>
    </citation>
    <scope>IDENTIFICATION</scope>
</reference>
<evidence type="ECO:0000313" key="2">
    <source>
        <dbReference type="Proteomes" id="UP000050741"/>
    </source>
</evidence>
<accession>A0A183BIG1</accession>
<name>A0A183BIG1_GLOPA</name>
<evidence type="ECO:0000256" key="1">
    <source>
        <dbReference type="SAM" id="MobiDB-lite"/>
    </source>
</evidence>
<reference evidence="2" key="1">
    <citation type="submission" date="2013-12" db="EMBL/GenBank/DDBJ databases">
        <authorList>
            <person name="Aslett M."/>
        </authorList>
    </citation>
    <scope>NUCLEOTIDE SEQUENCE [LARGE SCALE GENOMIC DNA]</scope>
    <source>
        <strain evidence="2">Lindley</strain>
    </source>
</reference>
<keyword evidence="2" id="KW-1185">Reference proteome</keyword>
<proteinExistence type="predicted"/>
<dbReference type="WBParaSite" id="GPLIN_000039000">
    <property type="protein sequence ID" value="GPLIN_000039000"/>
    <property type="gene ID" value="GPLIN_000039000"/>
</dbReference>